<dbReference type="WBParaSite" id="Pan_g15609.t1">
    <property type="protein sequence ID" value="Pan_g15609.t1"/>
    <property type="gene ID" value="Pan_g15609"/>
</dbReference>
<feature type="chain" id="PRO_5028891127" evidence="2">
    <location>
        <begin position="29"/>
        <end position="586"/>
    </location>
</feature>
<dbReference type="InterPro" id="IPR003609">
    <property type="entry name" value="Pan_app"/>
</dbReference>
<evidence type="ECO:0000256" key="2">
    <source>
        <dbReference type="SAM" id="SignalP"/>
    </source>
</evidence>
<dbReference type="PROSITE" id="PS50948">
    <property type="entry name" value="PAN"/>
    <property type="match status" value="3"/>
</dbReference>
<feature type="domain" description="Apple" evidence="3">
    <location>
        <begin position="256"/>
        <end position="343"/>
    </location>
</feature>
<reference evidence="4" key="1">
    <citation type="journal article" date="2013" name="Genetics">
        <title>The draft genome and transcriptome of Panagrellus redivivus are shaped by the harsh demands of a free-living lifestyle.</title>
        <authorList>
            <person name="Srinivasan J."/>
            <person name="Dillman A.R."/>
            <person name="Macchietto M.G."/>
            <person name="Heikkinen L."/>
            <person name="Lakso M."/>
            <person name="Fracchia K.M."/>
            <person name="Antoshechkin I."/>
            <person name="Mortazavi A."/>
            <person name="Wong G."/>
            <person name="Sternberg P.W."/>
        </authorList>
    </citation>
    <scope>NUCLEOTIDE SEQUENCE [LARGE SCALE GENOMIC DNA]</scope>
    <source>
        <strain evidence="4">MT8872</strain>
    </source>
</reference>
<proteinExistence type="predicted"/>
<feature type="region of interest" description="Disordered" evidence="1">
    <location>
        <begin position="63"/>
        <end position="93"/>
    </location>
</feature>
<dbReference type="Pfam" id="PF00024">
    <property type="entry name" value="PAN_1"/>
    <property type="match status" value="3"/>
</dbReference>
<dbReference type="InterPro" id="IPR052774">
    <property type="entry name" value="Celegans_DevNeuronal_Protein"/>
</dbReference>
<dbReference type="Gene3D" id="3.50.4.10">
    <property type="entry name" value="Hepatocyte Growth Factor"/>
    <property type="match status" value="3"/>
</dbReference>
<evidence type="ECO:0000259" key="3">
    <source>
        <dbReference type="PROSITE" id="PS50948"/>
    </source>
</evidence>
<feature type="domain" description="Apple" evidence="3">
    <location>
        <begin position="352"/>
        <end position="438"/>
    </location>
</feature>
<dbReference type="PANTHER" id="PTHR47327">
    <property type="entry name" value="FI18240P1-RELATED"/>
    <property type="match status" value="1"/>
</dbReference>
<sequence length="586" mass="64712">MARKRPSSHRSIMLIAVFLVTWAALIRADEFADNGRDESLHNHRQNKDGFHAHVSADEADNGFSYKARSDKPHRDQSVSTPYGGSRDKPVGGDRQIVTGIPDLSDPCFRRYANSIIVNAQPYERRSSISLLSCKTQCLQSQIGVYSCRSFVYDNINQVCDLFAHVGDQAPARLLRFQTRDYFEPTAAISCNADALVLSTSAPNQSPGTSEYVEPQSVLKEQEPLESSLSEFENAIAQPIIPVTEPVPPNPRNGESCKAGKSSRFLKTLDFELVGNDDVVADGVTLNECVDFCARNIAPNQTDIKCNSFEFSNNRCVLAAETAVPLGNGQLRQLAGTDYFEKVCVDNKLANECPSIYNRYPQMILVGFAETVVDAPSLQHCFDNCINSKKLYGFRCISGMYYFEEPQLNCILNTEDQHTQPDLFTSENADLVDYFETGCNFSISAVNRRFASPSSGGSSVFSSKRHDFVEEDKQGHAYGWSAWSPCGGNHVLQQRTKICAQGKICGRESRPCKTATPTSTTPSPEPAVTNYPSISEVLEALKRSSCPYDKCCPIFGNCKIGIVQLSATKLIEWCDNPCPKQEAFGEA</sequence>
<dbReference type="GO" id="GO:0009653">
    <property type="term" value="P:anatomical structure morphogenesis"/>
    <property type="evidence" value="ECO:0007669"/>
    <property type="project" value="TreeGrafter"/>
</dbReference>
<feature type="domain" description="Apple" evidence="3">
    <location>
        <begin position="107"/>
        <end position="186"/>
    </location>
</feature>
<dbReference type="Proteomes" id="UP000492821">
    <property type="component" value="Unassembled WGS sequence"/>
</dbReference>
<dbReference type="CDD" id="cd01099">
    <property type="entry name" value="PAN_AP_HGF"/>
    <property type="match status" value="1"/>
</dbReference>
<name>A0A7E4V2Z5_PANRE</name>
<evidence type="ECO:0000313" key="4">
    <source>
        <dbReference type="Proteomes" id="UP000492821"/>
    </source>
</evidence>
<organism evidence="4 5">
    <name type="scientific">Panagrellus redivivus</name>
    <name type="common">Microworm</name>
    <dbReference type="NCBI Taxonomy" id="6233"/>
    <lineage>
        <taxon>Eukaryota</taxon>
        <taxon>Metazoa</taxon>
        <taxon>Ecdysozoa</taxon>
        <taxon>Nematoda</taxon>
        <taxon>Chromadorea</taxon>
        <taxon>Rhabditida</taxon>
        <taxon>Tylenchina</taxon>
        <taxon>Panagrolaimomorpha</taxon>
        <taxon>Panagrolaimoidea</taxon>
        <taxon>Panagrolaimidae</taxon>
        <taxon>Panagrellus</taxon>
    </lineage>
</organism>
<dbReference type="AlphaFoldDB" id="A0A7E4V2Z5"/>
<feature type="compositionally biased region" description="Basic and acidic residues" evidence="1">
    <location>
        <begin position="67"/>
        <end position="76"/>
    </location>
</feature>
<dbReference type="PANTHER" id="PTHR47327:SF4">
    <property type="entry name" value="APPLE DOMAIN-CONTAINING PROTEIN-RELATED"/>
    <property type="match status" value="1"/>
</dbReference>
<keyword evidence="2" id="KW-0732">Signal</keyword>
<keyword evidence="4" id="KW-1185">Reference proteome</keyword>
<dbReference type="SUPFAM" id="SSF57414">
    <property type="entry name" value="Hairpin loop containing domain-like"/>
    <property type="match status" value="3"/>
</dbReference>
<dbReference type="SMART" id="SM00473">
    <property type="entry name" value="PAN_AP"/>
    <property type="match status" value="3"/>
</dbReference>
<accession>A0A7E4V2Z5</accession>
<evidence type="ECO:0000256" key="1">
    <source>
        <dbReference type="SAM" id="MobiDB-lite"/>
    </source>
</evidence>
<evidence type="ECO:0000313" key="5">
    <source>
        <dbReference type="WBParaSite" id="Pan_g15609.t1"/>
    </source>
</evidence>
<protein>
    <submittedName>
        <fullName evidence="5">PAN domain-containing protein</fullName>
    </submittedName>
</protein>
<feature type="signal peptide" evidence="2">
    <location>
        <begin position="1"/>
        <end position="28"/>
    </location>
</feature>
<reference evidence="5" key="2">
    <citation type="submission" date="2020-10" db="UniProtKB">
        <authorList>
            <consortium name="WormBaseParasite"/>
        </authorList>
    </citation>
    <scope>IDENTIFICATION</scope>
</reference>